<dbReference type="EnsemblMetazoa" id="XM_022804027">
    <property type="protein sequence ID" value="XP_022659762"/>
    <property type="gene ID" value="LOC111249750"/>
</dbReference>
<dbReference type="RefSeq" id="XP_022659762.1">
    <property type="nucleotide sequence ID" value="XM_022804027.1"/>
</dbReference>
<dbReference type="GO" id="GO:0003723">
    <property type="term" value="F:RNA binding"/>
    <property type="evidence" value="ECO:0007669"/>
    <property type="project" value="InterPro"/>
</dbReference>
<proteinExistence type="inferred from homology"/>
<dbReference type="InterPro" id="IPR033130">
    <property type="entry name" value="RNase_T2_His_AS_2"/>
</dbReference>
<dbReference type="SUPFAM" id="SSF55895">
    <property type="entry name" value="Ribonuclease Rh-like"/>
    <property type="match status" value="1"/>
</dbReference>
<keyword evidence="2" id="KW-1015">Disulfide bond</keyword>
<dbReference type="GeneID" id="111249750"/>
<dbReference type="Gene3D" id="3.90.730.10">
    <property type="entry name" value="Ribonuclease T2-like"/>
    <property type="match status" value="1"/>
</dbReference>
<evidence type="ECO:0000256" key="3">
    <source>
        <dbReference type="PIRSR" id="PIRSR633697-1"/>
    </source>
</evidence>
<sequence length="315" mass="36428">MVRARSRRSCWFMHPGKKQWMNQASSVVYGLAAYKLLPSQQTDIKVAANDDRQQRQQEELQSPHRFARLLYWFAILCITALFSGSLRRSAQIRLVSDKQSFRFWVFSQQTSAGYCAGYGHCISEHIRPFWTIHGLWPTNAESWPKVCNKTINFNISVFDVIRNDLEMYWPSVRSMNSSAFWRHEWQKHGSCGLQVFHVNGMFRYFNETLSLLHTYNVTTFLIDEGIFPTINRTYTVVELYKALTDNLRSKANIVCRKVNGFAYPVLTEVRLCLSKYGLELIDCQIDSYGCGNSSVYYLPVGEGNRSQLDGCPNTL</sequence>
<dbReference type="GO" id="GO:0005576">
    <property type="term" value="C:extracellular region"/>
    <property type="evidence" value="ECO:0007669"/>
    <property type="project" value="TreeGrafter"/>
</dbReference>
<evidence type="ECO:0000256" key="1">
    <source>
        <dbReference type="ARBA" id="ARBA00007469"/>
    </source>
</evidence>
<dbReference type="PANTHER" id="PTHR11240">
    <property type="entry name" value="RIBONUCLEASE T2"/>
    <property type="match status" value="1"/>
</dbReference>
<name>A0A7M7K046_VARDE</name>
<dbReference type="OMA" id="CCEGSAY"/>
<evidence type="ECO:0000256" key="4">
    <source>
        <dbReference type="RuleBase" id="RU004328"/>
    </source>
</evidence>
<dbReference type="KEGG" id="vde:111249750"/>
<evidence type="ECO:0000256" key="2">
    <source>
        <dbReference type="ARBA" id="ARBA00023157"/>
    </source>
</evidence>
<keyword evidence="5" id="KW-1133">Transmembrane helix</keyword>
<dbReference type="GO" id="GO:0006401">
    <property type="term" value="P:RNA catabolic process"/>
    <property type="evidence" value="ECO:0007669"/>
    <property type="project" value="TreeGrafter"/>
</dbReference>
<keyword evidence="5" id="KW-0812">Transmembrane</keyword>
<dbReference type="OrthoDB" id="435754at2759"/>
<dbReference type="PROSITE" id="PS00531">
    <property type="entry name" value="RNASE_T2_2"/>
    <property type="match status" value="1"/>
</dbReference>
<comment type="similarity">
    <text evidence="1 4">Belongs to the RNase T2 family.</text>
</comment>
<organism evidence="6 7">
    <name type="scientific">Varroa destructor</name>
    <name type="common">Honeybee mite</name>
    <dbReference type="NCBI Taxonomy" id="109461"/>
    <lineage>
        <taxon>Eukaryota</taxon>
        <taxon>Metazoa</taxon>
        <taxon>Ecdysozoa</taxon>
        <taxon>Arthropoda</taxon>
        <taxon>Chelicerata</taxon>
        <taxon>Arachnida</taxon>
        <taxon>Acari</taxon>
        <taxon>Parasitiformes</taxon>
        <taxon>Mesostigmata</taxon>
        <taxon>Gamasina</taxon>
        <taxon>Dermanyssoidea</taxon>
        <taxon>Varroidae</taxon>
        <taxon>Varroa</taxon>
    </lineage>
</organism>
<dbReference type="GO" id="GO:0033897">
    <property type="term" value="F:ribonuclease T2 activity"/>
    <property type="evidence" value="ECO:0007669"/>
    <property type="project" value="InterPro"/>
</dbReference>
<feature type="active site" evidence="3">
    <location>
        <position position="188"/>
    </location>
</feature>
<dbReference type="InterPro" id="IPR033697">
    <property type="entry name" value="Ribonuclease_T2_eukaryotic"/>
</dbReference>
<evidence type="ECO:0000256" key="5">
    <source>
        <dbReference type="SAM" id="Phobius"/>
    </source>
</evidence>
<evidence type="ECO:0000313" key="6">
    <source>
        <dbReference type="EnsemblMetazoa" id="XP_022659762"/>
    </source>
</evidence>
<dbReference type="CDD" id="cd01061">
    <property type="entry name" value="RNase_T2_euk"/>
    <property type="match status" value="1"/>
</dbReference>
<evidence type="ECO:0000313" key="7">
    <source>
        <dbReference type="Proteomes" id="UP000594260"/>
    </source>
</evidence>
<keyword evidence="5" id="KW-0472">Membrane</keyword>
<keyword evidence="7" id="KW-1185">Reference proteome</keyword>
<dbReference type="InParanoid" id="A0A7M7K046"/>
<dbReference type="InterPro" id="IPR036430">
    <property type="entry name" value="RNase_T2-like_sf"/>
</dbReference>
<dbReference type="InterPro" id="IPR018188">
    <property type="entry name" value="RNase_T2_His_AS_1"/>
</dbReference>
<feature type="active site" evidence="3">
    <location>
        <position position="184"/>
    </location>
</feature>
<dbReference type="Pfam" id="PF00445">
    <property type="entry name" value="Ribonuclease_T2"/>
    <property type="match status" value="1"/>
</dbReference>
<accession>A0A7M7K046</accession>
<feature type="active site" evidence="3">
    <location>
        <position position="133"/>
    </location>
</feature>
<dbReference type="PANTHER" id="PTHR11240:SF22">
    <property type="entry name" value="RIBONUCLEASE T2"/>
    <property type="match status" value="1"/>
</dbReference>
<dbReference type="FunCoup" id="A0A7M7K046">
    <property type="interactions" value="66"/>
</dbReference>
<feature type="transmembrane region" description="Helical" evidence="5">
    <location>
        <begin position="69"/>
        <end position="86"/>
    </location>
</feature>
<dbReference type="AlphaFoldDB" id="A0A7M7K046"/>
<dbReference type="Proteomes" id="UP000594260">
    <property type="component" value="Unplaced"/>
</dbReference>
<dbReference type="InterPro" id="IPR001568">
    <property type="entry name" value="RNase_T2-like"/>
</dbReference>
<reference evidence="6" key="1">
    <citation type="submission" date="2021-01" db="UniProtKB">
        <authorList>
            <consortium name="EnsemblMetazoa"/>
        </authorList>
    </citation>
    <scope>IDENTIFICATION</scope>
</reference>
<protein>
    <submittedName>
        <fullName evidence="6">Uncharacterized protein</fullName>
    </submittedName>
</protein>
<dbReference type="PROSITE" id="PS00530">
    <property type="entry name" value="RNASE_T2_1"/>
    <property type="match status" value="1"/>
</dbReference>